<accession>A0AAN7XGS6</accession>
<sequence length="118" mass="12670">MSQSELSRASTSCPSAFSAPHLHLCNPQSRSLSILALLHSLCPLSTPPALSVPLSFHPSPHTRMPFPLRGRLGSVTHHGARGRASPVLLLSPLTTRPSGLVLTELAPLRDDDARKKKK</sequence>
<evidence type="ECO:0000313" key="1">
    <source>
        <dbReference type="EMBL" id="KAK5861830.1"/>
    </source>
</evidence>
<name>A0AAN7XGS6_ELEMC</name>
<dbReference type="Proteomes" id="UP001346869">
    <property type="component" value="Unassembled WGS sequence"/>
</dbReference>
<reference evidence="1 2" key="1">
    <citation type="journal article" date="2023" name="Genes (Basel)">
        <title>Chromosome-Level Genome Assembly and Circadian Gene Repertoire of the Patagonia Blennie Eleginops maclovinus-The Closest Ancestral Proxy of Antarctic Cryonotothenioids.</title>
        <authorList>
            <person name="Cheng C.C."/>
            <person name="Rivera-Colon A.G."/>
            <person name="Minhas B.F."/>
            <person name="Wilson L."/>
            <person name="Rayamajhi N."/>
            <person name="Vargas-Chacoff L."/>
            <person name="Catchen J.M."/>
        </authorList>
    </citation>
    <scope>NUCLEOTIDE SEQUENCE [LARGE SCALE GENOMIC DNA]</scope>
    <source>
        <strain evidence="1">JMC-PN-2008</strain>
    </source>
</reference>
<dbReference type="EMBL" id="JAUZQC010000012">
    <property type="protein sequence ID" value="KAK5861830.1"/>
    <property type="molecule type" value="Genomic_DNA"/>
</dbReference>
<keyword evidence="2" id="KW-1185">Reference proteome</keyword>
<protein>
    <submittedName>
        <fullName evidence="1">Uncharacterized protein</fullName>
    </submittedName>
</protein>
<proteinExistence type="predicted"/>
<gene>
    <name evidence="1" type="ORF">PBY51_017274</name>
</gene>
<reference evidence="1 2" key="2">
    <citation type="journal article" date="2023" name="Mol. Biol. Evol.">
        <title>Genomics of Secondarily Temperate Adaptation in the Only Non-Antarctic Icefish.</title>
        <authorList>
            <person name="Rivera-Colon A.G."/>
            <person name="Rayamajhi N."/>
            <person name="Minhas B.F."/>
            <person name="Madrigal G."/>
            <person name="Bilyk K.T."/>
            <person name="Yoon V."/>
            <person name="Hune M."/>
            <person name="Gregory S."/>
            <person name="Cheng C.H.C."/>
            <person name="Catchen J.M."/>
        </authorList>
    </citation>
    <scope>NUCLEOTIDE SEQUENCE [LARGE SCALE GENOMIC DNA]</scope>
    <source>
        <strain evidence="1">JMC-PN-2008</strain>
    </source>
</reference>
<organism evidence="1 2">
    <name type="scientific">Eleginops maclovinus</name>
    <name type="common">Patagonian blennie</name>
    <name type="synonym">Eleginus maclovinus</name>
    <dbReference type="NCBI Taxonomy" id="56733"/>
    <lineage>
        <taxon>Eukaryota</taxon>
        <taxon>Metazoa</taxon>
        <taxon>Chordata</taxon>
        <taxon>Craniata</taxon>
        <taxon>Vertebrata</taxon>
        <taxon>Euteleostomi</taxon>
        <taxon>Actinopterygii</taxon>
        <taxon>Neopterygii</taxon>
        <taxon>Teleostei</taxon>
        <taxon>Neoteleostei</taxon>
        <taxon>Acanthomorphata</taxon>
        <taxon>Eupercaria</taxon>
        <taxon>Perciformes</taxon>
        <taxon>Notothenioidei</taxon>
        <taxon>Eleginopidae</taxon>
        <taxon>Eleginops</taxon>
    </lineage>
</organism>
<comment type="caution">
    <text evidence="1">The sequence shown here is derived from an EMBL/GenBank/DDBJ whole genome shotgun (WGS) entry which is preliminary data.</text>
</comment>
<evidence type="ECO:0000313" key="2">
    <source>
        <dbReference type="Proteomes" id="UP001346869"/>
    </source>
</evidence>
<dbReference type="AlphaFoldDB" id="A0AAN7XGS6"/>